<accession>A0AAV0VY22</accession>
<dbReference type="EMBL" id="CARXXK010000001">
    <property type="protein sequence ID" value="CAI6346561.1"/>
    <property type="molecule type" value="Genomic_DNA"/>
</dbReference>
<name>A0AAV0VY22_9HEMI</name>
<keyword evidence="2" id="KW-1185">Reference proteome</keyword>
<comment type="caution">
    <text evidence="1">The sequence shown here is derived from an EMBL/GenBank/DDBJ whole genome shotgun (WGS) entry which is preliminary data.</text>
</comment>
<evidence type="ECO:0000313" key="2">
    <source>
        <dbReference type="Proteomes" id="UP001160148"/>
    </source>
</evidence>
<evidence type="ECO:0000313" key="1">
    <source>
        <dbReference type="EMBL" id="CAI6346561.1"/>
    </source>
</evidence>
<dbReference type="AlphaFoldDB" id="A0AAV0VY22"/>
<proteinExistence type="predicted"/>
<sequence length="148" mass="17448">MFDTPLNTGLWYALGGFKTSAIESLRNLANELPPDLRRTYNTILYAARILINIENPSNKYLDKNIKEAEEYQIDLQRLVKRKFPNSPPWKMYFVINLEISEFKKENTSPSMYRNIFQNTIQKYHNYKHIYTDTSKIDNNVGISMVTEN</sequence>
<protein>
    <submittedName>
        <fullName evidence="1">Uncharacterized protein</fullName>
    </submittedName>
</protein>
<gene>
    <name evidence="1" type="ORF">MEUPH1_LOCUS3459</name>
</gene>
<dbReference type="Proteomes" id="UP001160148">
    <property type="component" value="Unassembled WGS sequence"/>
</dbReference>
<organism evidence="1 2">
    <name type="scientific">Macrosiphum euphorbiae</name>
    <name type="common">potato aphid</name>
    <dbReference type="NCBI Taxonomy" id="13131"/>
    <lineage>
        <taxon>Eukaryota</taxon>
        <taxon>Metazoa</taxon>
        <taxon>Ecdysozoa</taxon>
        <taxon>Arthropoda</taxon>
        <taxon>Hexapoda</taxon>
        <taxon>Insecta</taxon>
        <taxon>Pterygota</taxon>
        <taxon>Neoptera</taxon>
        <taxon>Paraneoptera</taxon>
        <taxon>Hemiptera</taxon>
        <taxon>Sternorrhyncha</taxon>
        <taxon>Aphidomorpha</taxon>
        <taxon>Aphidoidea</taxon>
        <taxon>Aphididae</taxon>
        <taxon>Macrosiphini</taxon>
        <taxon>Macrosiphum</taxon>
    </lineage>
</organism>
<reference evidence="1 2" key="1">
    <citation type="submission" date="2023-01" db="EMBL/GenBank/DDBJ databases">
        <authorList>
            <person name="Whitehead M."/>
        </authorList>
    </citation>
    <scope>NUCLEOTIDE SEQUENCE [LARGE SCALE GENOMIC DNA]</scope>
</reference>